<dbReference type="Proteomes" id="UP001153332">
    <property type="component" value="Unassembled WGS sequence"/>
</dbReference>
<dbReference type="EMBL" id="JAPUUL010003324">
    <property type="protein sequence ID" value="KAJ8123534.1"/>
    <property type="molecule type" value="Genomic_DNA"/>
</dbReference>
<reference evidence="1" key="1">
    <citation type="submission" date="2022-12" db="EMBL/GenBank/DDBJ databases">
        <title>Genome Sequence of Lasiodiplodia mahajangana.</title>
        <authorList>
            <person name="Buettner E."/>
        </authorList>
    </citation>
    <scope>NUCLEOTIDE SEQUENCE</scope>
    <source>
        <strain evidence="1">VT137</strain>
    </source>
</reference>
<evidence type="ECO:0000313" key="1">
    <source>
        <dbReference type="EMBL" id="KAJ8123534.1"/>
    </source>
</evidence>
<organism evidence="1 2">
    <name type="scientific">Lasiodiplodia mahajangana</name>
    <dbReference type="NCBI Taxonomy" id="1108764"/>
    <lineage>
        <taxon>Eukaryota</taxon>
        <taxon>Fungi</taxon>
        <taxon>Dikarya</taxon>
        <taxon>Ascomycota</taxon>
        <taxon>Pezizomycotina</taxon>
        <taxon>Dothideomycetes</taxon>
        <taxon>Dothideomycetes incertae sedis</taxon>
        <taxon>Botryosphaeriales</taxon>
        <taxon>Botryosphaeriaceae</taxon>
        <taxon>Lasiodiplodia</taxon>
    </lineage>
</organism>
<evidence type="ECO:0000313" key="2">
    <source>
        <dbReference type="Proteomes" id="UP001153332"/>
    </source>
</evidence>
<sequence length="115" mass="11841">MAIGGMNKAMLLICLVAALNCASVGYDSSMMSSLNILDSFKEKFDITPNIQGLLTAIQNLGAIFAGLFTGIVVDRLGRRAGILIAASLVLVAAVLHSTANTHVVSSVVYTGLAGS</sequence>
<name>A0ACC2J869_9PEZI</name>
<proteinExistence type="predicted"/>
<keyword evidence="2" id="KW-1185">Reference proteome</keyword>
<comment type="caution">
    <text evidence="1">The sequence shown here is derived from an EMBL/GenBank/DDBJ whole genome shotgun (WGS) entry which is preliminary data.</text>
</comment>
<gene>
    <name evidence="1" type="ORF">O1611_g9565</name>
</gene>
<protein>
    <submittedName>
        <fullName evidence="1">Uncharacterized protein</fullName>
    </submittedName>
</protein>
<accession>A0ACC2J869</accession>